<evidence type="ECO:0000256" key="1">
    <source>
        <dbReference type="SAM" id="MobiDB-lite"/>
    </source>
</evidence>
<proteinExistence type="predicted"/>
<dbReference type="SMART" id="SM00880">
    <property type="entry name" value="CHAD"/>
    <property type="match status" value="1"/>
</dbReference>
<dbReference type="InterPro" id="IPR038186">
    <property type="entry name" value="CHAD_dom_sf"/>
</dbReference>
<evidence type="ECO:0000313" key="4">
    <source>
        <dbReference type="Proteomes" id="UP000254573"/>
    </source>
</evidence>
<evidence type="ECO:0000313" key="3">
    <source>
        <dbReference type="EMBL" id="SUA74332.1"/>
    </source>
</evidence>
<feature type="region of interest" description="Disordered" evidence="1">
    <location>
        <begin position="1"/>
        <end position="39"/>
    </location>
</feature>
<dbReference type="KEGG" id="ppnm:LV28_01290"/>
<dbReference type="Proteomes" id="UP000254573">
    <property type="component" value="Unassembled WGS sequence"/>
</dbReference>
<dbReference type="Pfam" id="PF05235">
    <property type="entry name" value="CHAD"/>
    <property type="match status" value="1"/>
</dbReference>
<dbReference type="Gene3D" id="1.40.20.10">
    <property type="entry name" value="CHAD domain"/>
    <property type="match status" value="1"/>
</dbReference>
<reference evidence="3 4" key="1">
    <citation type="submission" date="2018-06" db="EMBL/GenBank/DDBJ databases">
        <authorList>
            <consortium name="Pathogen Informatics"/>
            <person name="Doyle S."/>
        </authorList>
    </citation>
    <scope>NUCLEOTIDE SEQUENCE [LARGE SCALE GENOMIC DNA]</scope>
    <source>
        <strain evidence="3 4">NCTC13160</strain>
    </source>
</reference>
<sequence length="347" mass="37877">MLRDMTRATTAAIAASAEGSPADGHTEAAATSPPGAKQARRTSAAHLLVALAALALTQWPTSRGAHAGAPPAESIDPEALHALRITARRLRTLLDVFSPWIKPRWRRELTEELHWLGESTGLTRDADVFATSTLPALRIDHPAIDWPAIDAHVAKLRGDANRKAAEALTSDRQRALHSCLRDAFGIQNDGSADPRAAKALRRPSRTPGKRPRALAKHAHNVLRARYIALFPQARQLAMLDTEQLHALRVKLKQARYSTEALAPWMRKAVRAPYQDTLRVAQELLGQVNDAVVAQRLLEAMALSAAHRDTLTGRLDSLIVNTTSRAAHVLCHLPDAHTLERGMRPGRG</sequence>
<dbReference type="STRING" id="93220.A6P55_22230"/>
<organism evidence="3 4">
    <name type="scientific">Pandoraea pnomenusa</name>
    <dbReference type="NCBI Taxonomy" id="93220"/>
    <lineage>
        <taxon>Bacteria</taxon>
        <taxon>Pseudomonadati</taxon>
        <taxon>Pseudomonadota</taxon>
        <taxon>Betaproteobacteria</taxon>
        <taxon>Burkholderiales</taxon>
        <taxon>Burkholderiaceae</taxon>
        <taxon>Pandoraea</taxon>
    </lineage>
</organism>
<protein>
    <submittedName>
        <fullName evidence="3">Uncharacterized conserved protein</fullName>
    </submittedName>
</protein>
<dbReference type="OrthoDB" id="3034217at2"/>
<dbReference type="EMBL" id="UGSG01000001">
    <property type="protein sequence ID" value="SUA74332.1"/>
    <property type="molecule type" value="Genomic_DNA"/>
</dbReference>
<dbReference type="PANTHER" id="PTHR39339:SF1">
    <property type="entry name" value="CHAD DOMAIN-CONTAINING PROTEIN"/>
    <property type="match status" value="1"/>
</dbReference>
<dbReference type="InterPro" id="IPR007899">
    <property type="entry name" value="CHAD_dom"/>
</dbReference>
<feature type="domain" description="CHAD" evidence="2">
    <location>
        <begin position="41"/>
        <end position="341"/>
    </location>
</feature>
<name>A0A378YAT1_9BURK</name>
<accession>A0A378YAT1</accession>
<dbReference type="AlphaFoldDB" id="A0A378YAT1"/>
<dbReference type="RefSeq" id="WP_038617378.1">
    <property type="nucleotide sequence ID" value="NZ_CP009553.3"/>
</dbReference>
<feature type="compositionally biased region" description="Low complexity" evidence="1">
    <location>
        <begin position="7"/>
        <end position="17"/>
    </location>
</feature>
<evidence type="ECO:0000259" key="2">
    <source>
        <dbReference type="PROSITE" id="PS51708"/>
    </source>
</evidence>
<dbReference type="PANTHER" id="PTHR39339">
    <property type="entry name" value="SLR1444 PROTEIN"/>
    <property type="match status" value="1"/>
</dbReference>
<gene>
    <name evidence="3" type="ORF">NCTC13160_00262</name>
</gene>
<dbReference type="PROSITE" id="PS51708">
    <property type="entry name" value="CHAD"/>
    <property type="match status" value="1"/>
</dbReference>